<dbReference type="GO" id="GO:0006436">
    <property type="term" value="P:tryptophanyl-tRNA aminoacylation"/>
    <property type="evidence" value="ECO:0007669"/>
    <property type="project" value="UniProtKB-UniRule"/>
</dbReference>
<gene>
    <name evidence="12" type="primary">trpS2</name>
    <name evidence="12" type="ORF">NCTC11923_01356</name>
</gene>
<name>A0A3S4STJ7_9ACTO</name>
<dbReference type="EMBL" id="LR134363">
    <property type="protein sequence ID" value="VEG74718.1"/>
    <property type="molecule type" value="Genomic_DNA"/>
</dbReference>
<keyword evidence="3 10" id="KW-0436">Ligase</keyword>
<evidence type="ECO:0000256" key="2">
    <source>
        <dbReference type="ARBA" id="ARBA00013161"/>
    </source>
</evidence>
<dbReference type="InterPro" id="IPR050203">
    <property type="entry name" value="Trp-tRNA_synthetase"/>
</dbReference>
<reference evidence="12 13" key="1">
    <citation type="submission" date="2018-12" db="EMBL/GenBank/DDBJ databases">
        <authorList>
            <consortium name="Pathogen Informatics"/>
        </authorList>
    </citation>
    <scope>NUCLEOTIDE SEQUENCE [LARGE SCALE GENOMIC DNA]</scope>
    <source>
        <strain evidence="12 13">NCTC11923</strain>
    </source>
</reference>
<dbReference type="Gene3D" id="1.10.240.10">
    <property type="entry name" value="Tyrosyl-Transfer RNA Synthetase"/>
    <property type="match status" value="1"/>
</dbReference>
<dbReference type="GO" id="GO:0004830">
    <property type="term" value="F:tryptophan-tRNA ligase activity"/>
    <property type="evidence" value="ECO:0007669"/>
    <property type="project" value="UniProtKB-UniRule"/>
</dbReference>
<comment type="catalytic activity">
    <reaction evidence="8">
        <text>tRNA(Trp) + L-tryptophan + ATP = L-tryptophyl-tRNA(Trp) + AMP + diphosphate + H(+)</text>
        <dbReference type="Rhea" id="RHEA:24080"/>
        <dbReference type="Rhea" id="RHEA-COMP:9671"/>
        <dbReference type="Rhea" id="RHEA-COMP:9705"/>
        <dbReference type="ChEBI" id="CHEBI:15378"/>
        <dbReference type="ChEBI" id="CHEBI:30616"/>
        <dbReference type="ChEBI" id="CHEBI:33019"/>
        <dbReference type="ChEBI" id="CHEBI:57912"/>
        <dbReference type="ChEBI" id="CHEBI:78442"/>
        <dbReference type="ChEBI" id="CHEBI:78535"/>
        <dbReference type="ChEBI" id="CHEBI:456215"/>
        <dbReference type="EC" id="6.1.1.2"/>
    </reaction>
</comment>
<dbReference type="InterPro" id="IPR001412">
    <property type="entry name" value="aa-tRNA-synth_I_CS"/>
</dbReference>
<dbReference type="KEGG" id="asla:NCTC11923_01356"/>
<dbReference type="RefSeq" id="WP_051281487.1">
    <property type="nucleotide sequence ID" value="NZ_CBCRWE010000034.1"/>
</dbReference>
<dbReference type="SUPFAM" id="SSF52374">
    <property type="entry name" value="Nucleotidylyl transferase"/>
    <property type="match status" value="1"/>
</dbReference>
<keyword evidence="7 10" id="KW-0030">Aminoacyl-tRNA synthetase</keyword>
<evidence type="ECO:0000256" key="3">
    <source>
        <dbReference type="ARBA" id="ARBA00022598"/>
    </source>
</evidence>
<dbReference type="Gene3D" id="3.40.50.620">
    <property type="entry name" value="HUPs"/>
    <property type="match status" value="1"/>
</dbReference>
<feature type="region of interest" description="Disordered" evidence="11">
    <location>
        <begin position="1"/>
        <end position="29"/>
    </location>
</feature>
<dbReference type="Proteomes" id="UP000276899">
    <property type="component" value="Chromosome"/>
</dbReference>
<dbReference type="GO" id="GO:0005524">
    <property type="term" value="F:ATP binding"/>
    <property type="evidence" value="ECO:0007669"/>
    <property type="project" value="UniProtKB-KW"/>
</dbReference>
<protein>
    <recommendedName>
        <fullName evidence="2 9">Tryptophan--tRNA ligase</fullName>
        <ecNumber evidence="2 9">6.1.1.2</ecNumber>
    </recommendedName>
</protein>
<dbReference type="EC" id="6.1.1.2" evidence="2 9"/>
<dbReference type="InterPro" id="IPR014729">
    <property type="entry name" value="Rossmann-like_a/b/a_fold"/>
</dbReference>
<proteinExistence type="inferred from homology"/>
<keyword evidence="5 10" id="KW-0067">ATP-binding</keyword>
<dbReference type="AlphaFoldDB" id="A0A3S4STJ7"/>
<sequence length="380" mass="41194">MTHTDSTASQATAPAPSAEEALATSTSEASLARSIARSREIEADMPANPGRYRMLTGVRPTGNMHLGHYFGTMRTWAPIQDMGIDTWILVADYQVITDRDGVGPIRERVLSLVCDSLAVGVDPQRSTIFAHSAVPAANQLVLPFLSLVTESELHRNPTVKAELEATDGRAMSGLLLTYPVHQAADILFCQANLVPVGKDQLPHLEQARLIAQRFDKRYGRADKKRPVFRRPEALLGQAPLLLGLDGEKMSKSRGNTIELRMSADETAKLLKKAKTDSDRVITYDPASRPEVANLLTLASLCGAGEPEQIAERIGDGGAGALKTLTIEAVNEYFAPIRARRAELAADEAYLLSVLRAGNERATQVATATLDAVRAAMHMDY</sequence>
<evidence type="ECO:0000256" key="9">
    <source>
        <dbReference type="NCBIfam" id="TIGR00233"/>
    </source>
</evidence>
<dbReference type="PANTHER" id="PTHR43766:SF1">
    <property type="entry name" value="TRYPTOPHAN--TRNA LIGASE, MITOCHONDRIAL"/>
    <property type="match status" value="1"/>
</dbReference>
<comment type="similarity">
    <text evidence="1 10">Belongs to the class-I aminoacyl-tRNA synthetase family.</text>
</comment>
<evidence type="ECO:0000256" key="1">
    <source>
        <dbReference type="ARBA" id="ARBA00005594"/>
    </source>
</evidence>
<evidence type="ECO:0000256" key="7">
    <source>
        <dbReference type="ARBA" id="ARBA00023146"/>
    </source>
</evidence>
<keyword evidence="6 10" id="KW-0648">Protein biosynthesis</keyword>
<dbReference type="Pfam" id="PF00579">
    <property type="entry name" value="tRNA-synt_1b"/>
    <property type="match status" value="1"/>
</dbReference>
<evidence type="ECO:0000256" key="10">
    <source>
        <dbReference type="RuleBase" id="RU363036"/>
    </source>
</evidence>
<dbReference type="NCBIfam" id="TIGR00233">
    <property type="entry name" value="trpS"/>
    <property type="match status" value="1"/>
</dbReference>
<evidence type="ECO:0000256" key="4">
    <source>
        <dbReference type="ARBA" id="ARBA00022741"/>
    </source>
</evidence>
<evidence type="ECO:0000313" key="13">
    <source>
        <dbReference type="Proteomes" id="UP000276899"/>
    </source>
</evidence>
<evidence type="ECO:0000256" key="11">
    <source>
        <dbReference type="SAM" id="MobiDB-lite"/>
    </source>
</evidence>
<dbReference type="InterPro" id="IPR002306">
    <property type="entry name" value="Trp-tRNA-ligase"/>
</dbReference>
<organism evidence="12 13">
    <name type="scientific">Actinomyces slackii</name>
    <dbReference type="NCBI Taxonomy" id="52774"/>
    <lineage>
        <taxon>Bacteria</taxon>
        <taxon>Bacillati</taxon>
        <taxon>Actinomycetota</taxon>
        <taxon>Actinomycetes</taxon>
        <taxon>Actinomycetales</taxon>
        <taxon>Actinomycetaceae</taxon>
        <taxon>Actinomyces</taxon>
    </lineage>
</organism>
<dbReference type="PANTHER" id="PTHR43766">
    <property type="entry name" value="TRYPTOPHAN--TRNA LIGASE, MITOCHONDRIAL"/>
    <property type="match status" value="1"/>
</dbReference>
<dbReference type="GO" id="GO:0005737">
    <property type="term" value="C:cytoplasm"/>
    <property type="evidence" value="ECO:0007669"/>
    <property type="project" value="UniProtKB-UniRule"/>
</dbReference>
<dbReference type="FunFam" id="1.10.240.10:FF:000005">
    <property type="entry name" value="Tryptophan--tRNA ligase"/>
    <property type="match status" value="1"/>
</dbReference>
<evidence type="ECO:0000313" key="12">
    <source>
        <dbReference type="EMBL" id="VEG74718.1"/>
    </source>
</evidence>
<keyword evidence="4 10" id="KW-0547">Nucleotide-binding</keyword>
<evidence type="ECO:0000256" key="5">
    <source>
        <dbReference type="ARBA" id="ARBA00022840"/>
    </source>
</evidence>
<evidence type="ECO:0000256" key="8">
    <source>
        <dbReference type="ARBA" id="ARBA00049929"/>
    </source>
</evidence>
<dbReference type="PRINTS" id="PR01039">
    <property type="entry name" value="TRNASYNTHTRP"/>
</dbReference>
<evidence type="ECO:0000256" key="6">
    <source>
        <dbReference type="ARBA" id="ARBA00022917"/>
    </source>
</evidence>
<dbReference type="STRING" id="1278298.GCA_000428685_02331"/>
<dbReference type="PROSITE" id="PS00178">
    <property type="entry name" value="AA_TRNA_LIGASE_I"/>
    <property type="match status" value="1"/>
</dbReference>
<keyword evidence="13" id="KW-1185">Reference proteome</keyword>
<accession>A0A3S4STJ7</accession>
<dbReference type="InterPro" id="IPR002305">
    <property type="entry name" value="aa-tRNA-synth_Ic"/>
</dbReference>